<dbReference type="AlphaFoldDB" id="A0A429YYY3"/>
<dbReference type="PANTHER" id="PTHR33490:SF6">
    <property type="entry name" value="SLL1049 PROTEIN"/>
    <property type="match status" value="1"/>
</dbReference>
<evidence type="ECO:0000259" key="1">
    <source>
        <dbReference type="SMART" id="SM00460"/>
    </source>
</evidence>
<reference evidence="2 3" key="1">
    <citation type="submission" date="2018-12" db="EMBL/GenBank/DDBJ databases">
        <title>Mesorhizobium carbonis sp. nov., isolated from coal mine water.</title>
        <authorList>
            <person name="Xin W."/>
            <person name="Xu Z."/>
            <person name="Xiang F."/>
            <person name="Zhang J."/>
            <person name="Xi L."/>
            <person name="Liu J."/>
        </authorList>
    </citation>
    <scope>NUCLEOTIDE SEQUENCE [LARGE SCALE GENOMIC DNA]</scope>
    <source>
        <strain evidence="2 3">B2.3</strain>
    </source>
</reference>
<evidence type="ECO:0000313" key="2">
    <source>
        <dbReference type="EMBL" id="RST86669.1"/>
    </source>
</evidence>
<dbReference type="InterPro" id="IPR013589">
    <property type="entry name" value="Bac_transglu_N"/>
</dbReference>
<dbReference type="InterPro" id="IPR038765">
    <property type="entry name" value="Papain-like_cys_pep_sf"/>
</dbReference>
<accession>A0A429YYY3</accession>
<dbReference type="OrthoDB" id="9804023at2"/>
<dbReference type="PANTHER" id="PTHR33490">
    <property type="entry name" value="BLR5614 PROTEIN-RELATED"/>
    <property type="match status" value="1"/>
</dbReference>
<comment type="caution">
    <text evidence="2">The sequence shown here is derived from an EMBL/GenBank/DDBJ whole genome shotgun (WGS) entry which is preliminary data.</text>
</comment>
<dbReference type="Pfam" id="PF01841">
    <property type="entry name" value="Transglut_core"/>
    <property type="match status" value="1"/>
</dbReference>
<dbReference type="RefSeq" id="WP_126699580.1">
    <property type="nucleotide sequence ID" value="NZ_RWKW01000033.1"/>
</dbReference>
<feature type="domain" description="Transglutaminase-like" evidence="1">
    <location>
        <begin position="157"/>
        <end position="221"/>
    </location>
</feature>
<dbReference type="Gene3D" id="3.10.620.30">
    <property type="match status" value="1"/>
</dbReference>
<dbReference type="SUPFAM" id="SSF54001">
    <property type="entry name" value="Cysteine proteinases"/>
    <property type="match status" value="1"/>
</dbReference>
<dbReference type="Pfam" id="PF08379">
    <property type="entry name" value="Bact_transglu_N"/>
    <property type="match status" value="1"/>
</dbReference>
<dbReference type="EMBL" id="RWKW01000033">
    <property type="protein sequence ID" value="RST86669.1"/>
    <property type="molecule type" value="Genomic_DNA"/>
</dbReference>
<proteinExistence type="predicted"/>
<protein>
    <submittedName>
        <fullName evidence="2">Transglutaminase family protein</fullName>
    </submittedName>
</protein>
<keyword evidence="3" id="KW-1185">Reference proteome</keyword>
<organism evidence="2 3">
    <name type="scientific">Aquibium carbonis</name>
    <dbReference type="NCBI Taxonomy" id="2495581"/>
    <lineage>
        <taxon>Bacteria</taxon>
        <taxon>Pseudomonadati</taxon>
        <taxon>Pseudomonadota</taxon>
        <taxon>Alphaproteobacteria</taxon>
        <taxon>Hyphomicrobiales</taxon>
        <taxon>Phyllobacteriaceae</taxon>
        <taxon>Aquibium</taxon>
    </lineage>
</organism>
<dbReference type="InterPro" id="IPR002931">
    <property type="entry name" value="Transglutaminase-like"/>
</dbReference>
<dbReference type="Proteomes" id="UP000278398">
    <property type="component" value="Unassembled WGS sequence"/>
</dbReference>
<gene>
    <name evidence="2" type="ORF">EJC49_09345</name>
</gene>
<dbReference type="SMART" id="SM00460">
    <property type="entry name" value="TGc"/>
    <property type="match status" value="1"/>
</dbReference>
<evidence type="ECO:0000313" key="3">
    <source>
        <dbReference type="Proteomes" id="UP000278398"/>
    </source>
</evidence>
<sequence>MRLKITHRTEYSYVAPLGYALQRLRLTPYSGGAQTVRSWSLAIEGAREEVRFVDQFGNETILISAEGGPHAIVVEVRGEVDVQDTTGVTGLHRGFAPLWLFTAATPLTMPGEGIAALAASIGEGSELERLHGLMAAVAKEVAYVKGTTDAATAAEDALLRKSGVCQDHAHVFISAARALGFPARYISGYLYSGDAPQQAASHAWAEAHVSQLGWVGFDPSNDMCPDDRYVRLATGRDYRDAVPVSGIRHGSGEELLAVSVTVEQ</sequence>
<name>A0A429YYY3_9HYPH</name>